<evidence type="ECO:0000313" key="1">
    <source>
        <dbReference type="EMBL" id="KAG5445635.1"/>
    </source>
</evidence>
<dbReference type="EMBL" id="NIRI02000056">
    <property type="protein sequence ID" value="KAG5445635.1"/>
    <property type="molecule type" value="Genomic_DNA"/>
</dbReference>
<accession>A0A3R7CFN2</accession>
<dbReference type="Proteomes" id="UP000286415">
    <property type="component" value="Unassembled WGS sequence"/>
</dbReference>
<name>A0A3R7CFN2_CLOSI</name>
<sequence>MARWLKWLERESTDRKVRGSNPAPASRLPLSRLGQPGSIPALVLPSGSMAVRHRKGATTERMIARKHGQKRSKQWRKEIARSCLVAAQLHPSTSETAQWLEREFTDRKIRGSNPTSASQLPLSRLGRPGGIPSLMLPSGGMAPIHGLMHKMETFAQAYWVVIIIDSMASVFNTDASLPYNHDLFGSLIVKKRIKWGSCDPHPGRQVALTASKHFPASSRGGHLCFRHSELGIENSTLLGKRWFVIRNTFQLTQLLLLDTSFNGKWTVMTVTILCTEAFGELCVYSHTSGSLKIQGTY</sequence>
<gene>
    <name evidence="1" type="ORF">CSKR_104834</name>
</gene>
<protein>
    <submittedName>
        <fullName evidence="1">Uncharacterized protein</fullName>
    </submittedName>
</protein>
<dbReference type="AlphaFoldDB" id="A0A3R7CFN2"/>
<evidence type="ECO:0000313" key="2">
    <source>
        <dbReference type="Proteomes" id="UP000286415"/>
    </source>
</evidence>
<comment type="caution">
    <text evidence="1">The sequence shown here is derived from an EMBL/GenBank/DDBJ whole genome shotgun (WGS) entry which is preliminary data.</text>
</comment>
<proteinExistence type="predicted"/>
<reference evidence="1 2" key="2">
    <citation type="journal article" date="2021" name="Genomics">
        <title>High-quality reference genome for Clonorchis sinensis.</title>
        <authorList>
            <person name="Young N.D."/>
            <person name="Stroehlein A.J."/>
            <person name="Kinkar L."/>
            <person name="Wang T."/>
            <person name="Sohn W.M."/>
            <person name="Chang B.C.H."/>
            <person name="Kaur P."/>
            <person name="Weisz D."/>
            <person name="Dudchenko O."/>
            <person name="Aiden E.L."/>
            <person name="Korhonen P.K."/>
            <person name="Gasser R.B."/>
        </authorList>
    </citation>
    <scope>NUCLEOTIDE SEQUENCE [LARGE SCALE GENOMIC DNA]</scope>
    <source>
        <strain evidence="1">Cs-k2</strain>
    </source>
</reference>
<reference evidence="1 2" key="1">
    <citation type="journal article" date="2018" name="Biotechnol. Adv.">
        <title>Improved genomic resources and new bioinformatic workflow for the carcinogenic parasite Clonorchis sinensis: Biotechnological implications.</title>
        <authorList>
            <person name="Wang D."/>
            <person name="Korhonen P.K."/>
            <person name="Gasser R.B."/>
            <person name="Young N.D."/>
        </authorList>
    </citation>
    <scope>NUCLEOTIDE SEQUENCE [LARGE SCALE GENOMIC DNA]</scope>
    <source>
        <strain evidence="1">Cs-k2</strain>
    </source>
</reference>
<dbReference type="InParanoid" id="A0A3R7CFN2"/>
<keyword evidence="2" id="KW-1185">Reference proteome</keyword>
<organism evidence="1 2">
    <name type="scientific">Clonorchis sinensis</name>
    <name type="common">Chinese liver fluke</name>
    <dbReference type="NCBI Taxonomy" id="79923"/>
    <lineage>
        <taxon>Eukaryota</taxon>
        <taxon>Metazoa</taxon>
        <taxon>Spiralia</taxon>
        <taxon>Lophotrochozoa</taxon>
        <taxon>Platyhelminthes</taxon>
        <taxon>Trematoda</taxon>
        <taxon>Digenea</taxon>
        <taxon>Opisthorchiida</taxon>
        <taxon>Opisthorchiata</taxon>
        <taxon>Opisthorchiidae</taxon>
        <taxon>Clonorchis</taxon>
    </lineage>
</organism>
<dbReference type="OrthoDB" id="6227366at2759"/>